<evidence type="ECO:0000256" key="14">
    <source>
        <dbReference type="ARBA" id="ARBA00023288"/>
    </source>
</evidence>
<reference evidence="18" key="1">
    <citation type="submission" date="2018-06" db="EMBL/GenBank/DDBJ databases">
        <authorList>
            <person name="Zhirakovskaya E."/>
        </authorList>
    </citation>
    <scope>NUCLEOTIDE SEQUENCE</scope>
</reference>
<evidence type="ECO:0000256" key="10">
    <source>
        <dbReference type="ARBA" id="ARBA00023114"/>
    </source>
</evidence>
<dbReference type="InterPro" id="IPR003715">
    <property type="entry name" value="Poly_export_N"/>
</dbReference>
<dbReference type="Gene3D" id="3.10.560.10">
    <property type="entry name" value="Outer membrane lipoprotein wza domain like"/>
    <property type="match status" value="1"/>
</dbReference>
<keyword evidence="10" id="KW-0626">Porin</keyword>
<keyword evidence="7" id="KW-0732">Signal</keyword>
<keyword evidence="12" id="KW-0564">Palmitate</keyword>
<name>A0A3B0RGV0_9ZZZZ</name>
<dbReference type="GO" id="GO:0046930">
    <property type="term" value="C:pore complex"/>
    <property type="evidence" value="ECO:0007669"/>
    <property type="project" value="UniProtKB-KW"/>
</dbReference>
<dbReference type="GO" id="GO:0009279">
    <property type="term" value="C:cell outer membrane"/>
    <property type="evidence" value="ECO:0007669"/>
    <property type="project" value="UniProtKB-SubCell"/>
</dbReference>
<dbReference type="PANTHER" id="PTHR33619:SF3">
    <property type="entry name" value="POLYSACCHARIDE EXPORT PROTEIN GFCE-RELATED"/>
    <property type="match status" value="1"/>
</dbReference>
<evidence type="ECO:0000313" key="18">
    <source>
        <dbReference type="EMBL" id="VAV82555.1"/>
    </source>
</evidence>
<keyword evidence="9" id="KW-0406">Ion transport</keyword>
<evidence type="ECO:0000256" key="13">
    <source>
        <dbReference type="ARBA" id="ARBA00023237"/>
    </source>
</evidence>
<feature type="transmembrane region" description="Helical" evidence="15">
    <location>
        <begin position="239"/>
        <end position="260"/>
    </location>
</feature>
<proteinExistence type="inferred from homology"/>
<keyword evidence="14" id="KW-0449">Lipoprotein</keyword>
<accession>A0A3B0RGV0</accession>
<evidence type="ECO:0000256" key="11">
    <source>
        <dbReference type="ARBA" id="ARBA00023136"/>
    </source>
</evidence>
<dbReference type="GO" id="GO:0006811">
    <property type="term" value="P:monoatomic ion transport"/>
    <property type="evidence" value="ECO:0007669"/>
    <property type="project" value="UniProtKB-KW"/>
</dbReference>
<evidence type="ECO:0000259" key="17">
    <source>
        <dbReference type="Pfam" id="PF22461"/>
    </source>
</evidence>
<dbReference type="GO" id="GO:0015159">
    <property type="term" value="F:polysaccharide transmembrane transporter activity"/>
    <property type="evidence" value="ECO:0007669"/>
    <property type="project" value="InterPro"/>
</dbReference>
<comment type="subcellular location">
    <subcellularLocation>
        <location evidence="1">Cell outer membrane</location>
        <topology evidence="1">Multi-pass membrane protein</topology>
    </subcellularLocation>
</comment>
<keyword evidence="6 15" id="KW-0812">Transmembrane</keyword>
<dbReference type="PROSITE" id="PS51257">
    <property type="entry name" value="PROKAR_LIPOPROTEIN"/>
    <property type="match status" value="1"/>
</dbReference>
<dbReference type="EMBL" id="UOEB01000012">
    <property type="protein sequence ID" value="VAV82555.1"/>
    <property type="molecule type" value="Genomic_DNA"/>
</dbReference>
<evidence type="ECO:0000256" key="8">
    <source>
        <dbReference type="ARBA" id="ARBA00023047"/>
    </source>
</evidence>
<dbReference type="InterPro" id="IPR054765">
    <property type="entry name" value="SLBB_dom"/>
</dbReference>
<dbReference type="AlphaFoldDB" id="A0A3B0RGV0"/>
<protein>
    <submittedName>
        <fullName evidence="18">Polysaccharide export outer membrane protein</fullName>
    </submittedName>
</protein>
<organism evidence="18">
    <name type="scientific">hydrothermal vent metagenome</name>
    <dbReference type="NCBI Taxonomy" id="652676"/>
    <lineage>
        <taxon>unclassified sequences</taxon>
        <taxon>metagenomes</taxon>
        <taxon>ecological metagenomes</taxon>
    </lineage>
</organism>
<gene>
    <name evidence="18" type="ORF">MNBD_BACTEROID02-1590</name>
</gene>
<dbReference type="GO" id="GO:0015288">
    <property type="term" value="F:porin activity"/>
    <property type="evidence" value="ECO:0007669"/>
    <property type="project" value="UniProtKB-KW"/>
</dbReference>
<feature type="domain" description="SLBB" evidence="17">
    <location>
        <begin position="150"/>
        <end position="228"/>
    </location>
</feature>
<evidence type="ECO:0000256" key="1">
    <source>
        <dbReference type="ARBA" id="ARBA00004571"/>
    </source>
</evidence>
<evidence type="ECO:0000256" key="2">
    <source>
        <dbReference type="ARBA" id="ARBA00009450"/>
    </source>
</evidence>
<evidence type="ECO:0000256" key="4">
    <source>
        <dbReference type="ARBA" id="ARBA00022452"/>
    </source>
</evidence>
<keyword evidence="8" id="KW-0625">Polysaccharide transport</keyword>
<evidence type="ECO:0000256" key="7">
    <source>
        <dbReference type="ARBA" id="ARBA00022729"/>
    </source>
</evidence>
<keyword evidence="11 15" id="KW-0472">Membrane</keyword>
<dbReference type="Pfam" id="PF22461">
    <property type="entry name" value="SLBB_2"/>
    <property type="match status" value="1"/>
</dbReference>
<comment type="similarity">
    <text evidence="2">Belongs to the BexD/CtrA/VexA family.</text>
</comment>
<keyword evidence="15" id="KW-1133">Transmembrane helix</keyword>
<keyword evidence="3" id="KW-0813">Transport</keyword>
<keyword evidence="13" id="KW-0998">Cell outer membrane</keyword>
<keyword evidence="4" id="KW-1134">Transmembrane beta strand</keyword>
<evidence type="ECO:0000256" key="12">
    <source>
        <dbReference type="ARBA" id="ARBA00023139"/>
    </source>
</evidence>
<dbReference type="PANTHER" id="PTHR33619">
    <property type="entry name" value="POLYSACCHARIDE EXPORT PROTEIN GFCE-RELATED"/>
    <property type="match status" value="1"/>
</dbReference>
<evidence type="ECO:0000256" key="9">
    <source>
        <dbReference type="ARBA" id="ARBA00023065"/>
    </source>
</evidence>
<sequence length="261" mass="28909">MKPQLKIFDFFKISALFTIVLLSSCASRQNIVYFQDEPLSAAIENSNSNFELHYKTDDLLTINISALDPKVARPFNLEATYTTQSVIDGQGVLLQQTYLIDSNGNIEFPVLGTIKLGGMSRTEATANLKRKLSEYIKNPIVNIRLANFTISILGEVTKPGTYTIQDERISLPQALGLAGDLTIYGRRDNVFLIREVNGEKKFTKFDLTSVNVLNSSNYYLTQNDVIYVEPNNAKVGQSAYNNGVILSVVGILATVAAILIR</sequence>
<evidence type="ECO:0000256" key="3">
    <source>
        <dbReference type="ARBA" id="ARBA00022448"/>
    </source>
</evidence>
<evidence type="ECO:0000256" key="15">
    <source>
        <dbReference type="SAM" id="Phobius"/>
    </source>
</evidence>
<keyword evidence="5" id="KW-0762">Sugar transport</keyword>
<dbReference type="Pfam" id="PF02563">
    <property type="entry name" value="Poly_export"/>
    <property type="match status" value="1"/>
</dbReference>
<evidence type="ECO:0000256" key="5">
    <source>
        <dbReference type="ARBA" id="ARBA00022597"/>
    </source>
</evidence>
<feature type="domain" description="Polysaccharide export protein N-terminal" evidence="16">
    <location>
        <begin position="57"/>
        <end position="145"/>
    </location>
</feature>
<evidence type="ECO:0000259" key="16">
    <source>
        <dbReference type="Pfam" id="PF02563"/>
    </source>
</evidence>
<evidence type="ECO:0000256" key="6">
    <source>
        <dbReference type="ARBA" id="ARBA00022692"/>
    </source>
</evidence>
<dbReference type="InterPro" id="IPR049712">
    <property type="entry name" value="Poly_export"/>
</dbReference>